<dbReference type="AlphaFoldDB" id="A0A803PBQ2"/>
<reference evidence="1" key="1">
    <citation type="submission" date="2018-11" db="EMBL/GenBank/DDBJ databases">
        <authorList>
            <person name="Grassa J C."/>
        </authorList>
    </citation>
    <scope>NUCLEOTIDE SEQUENCE [LARGE SCALE GENOMIC DNA]</scope>
</reference>
<name>A0A803PBQ2_CANSA</name>
<dbReference type="Gramene" id="evm.model.04.1104">
    <property type="protein sequence ID" value="cds.evm.model.04.1104"/>
    <property type="gene ID" value="evm.TU.04.1104"/>
</dbReference>
<dbReference type="EMBL" id="UZAU01000372">
    <property type="status" value="NOT_ANNOTATED_CDS"/>
    <property type="molecule type" value="Genomic_DNA"/>
</dbReference>
<accession>A0A803PBQ2</accession>
<dbReference type="EnsemblPlants" id="evm.model.04.1104">
    <property type="protein sequence ID" value="cds.evm.model.04.1104"/>
    <property type="gene ID" value="evm.TU.04.1104"/>
</dbReference>
<organism evidence="1 2">
    <name type="scientific">Cannabis sativa</name>
    <name type="common">Hemp</name>
    <name type="synonym">Marijuana</name>
    <dbReference type="NCBI Taxonomy" id="3483"/>
    <lineage>
        <taxon>Eukaryota</taxon>
        <taxon>Viridiplantae</taxon>
        <taxon>Streptophyta</taxon>
        <taxon>Embryophyta</taxon>
        <taxon>Tracheophyta</taxon>
        <taxon>Spermatophyta</taxon>
        <taxon>Magnoliopsida</taxon>
        <taxon>eudicotyledons</taxon>
        <taxon>Gunneridae</taxon>
        <taxon>Pentapetalae</taxon>
        <taxon>rosids</taxon>
        <taxon>fabids</taxon>
        <taxon>Rosales</taxon>
        <taxon>Cannabaceae</taxon>
        <taxon>Cannabis</taxon>
    </lineage>
</organism>
<dbReference type="Proteomes" id="UP000596661">
    <property type="component" value="Chromosome 4"/>
</dbReference>
<reference evidence="1" key="2">
    <citation type="submission" date="2021-03" db="UniProtKB">
        <authorList>
            <consortium name="EnsemblPlants"/>
        </authorList>
    </citation>
    <scope>IDENTIFICATION</scope>
</reference>
<keyword evidence="2" id="KW-1185">Reference proteome</keyword>
<evidence type="ECO:0000313" key="2">
    <source>
        <dbReference type="Proteomes" id="UP000596661"/>
    </source>
</evidence>
<evidence type="ECO:0000313" key="1">
    <source>
        <dbReference type="EnsemblPlants" id="cds.evm.model.04.1104"/>
    </source>
</evidence>
<protein>
    <submittedName>
        <fullName evidence="1">Uncharacterized protein</fullName>
    </submittedName>
</protein>
<sequence>MIFQLPLTSEMGVLLGSNGLEYKVVRRGQNVTFVLQVTGAGAPLSGVRGSPVAGMWSPGTGCRRVVLGYMLQESGCSVPLVGSSYLARSDFSLRVVKRHFHLTLAERL</sequence>
<proteinExistence type="predicted"/>